<proteinExistence type="predicted"/>
<evidence type="ECO:0000313" key="1">
    <source>
        <dbReference type="EMBL" id="GME81554.1"/>
    </source>
</evidence>
<gene>
    <name evidence="1" type="ORF">Amon02_000501700</name>
</gene>
<accession>A0ACB5T5G0</accession>
<evidence type="ECO:0000313" key="2">
    <source>
        <dbReference type="Proteomes" id="UP001165064"/>
    </source>
</evidence>
<name>A0ACB5T5G0_AMBMO</name>
<dbReference type="Proteomes" id="UP001165064">
    <property type="component" value="Unassembled WGS sequence"/>
</dbReference>
<protein>
    <submittedName>
        <fullName evidence="1">Unnamed protein product</fullName>
    </submittedName>
</protein>
<organism evidence="1 2">
    <name type="scientific">Ambrosiozyma monospora</name>
    <name type="common">Yeast</name>
    <name type="synonym">Endomycopsis monosporus</name>
    <dbReference type="NCBI Taxonomy" id="43982"/>
    <lineage>
        <taxon>Eukaryota</taxon>
        <taxon>Fungi</taxon>
        <taxon>Dikarya</taxon>
        <taxon>Ascomycota</taxon>
        <taxon>Saccharomycotina</taxon>
        <taxon>Pichiomycetes</taxon>
        <taxon>Pichiales</taxon>
        <taxon>Pichiaceae</taxon>
        <taxon>Ambrosiozyma</taxon>
    </lineage>
</organism>
<dbReference type="EMBL" id="BSXS01003577">
    <property type="protein sequence ID" value="GME81554.1"/>
    <property type="molecule type" value="Genomic_DNA"/>
</dbReference>
<comment type="caution">
    <text evidence="1">The sequence shown here is derived from an EMBL/GenBank/DDBJ whole genome shotgun (WGS) entry which is preliminary data.</text>
</comment>
<keyword evidence="2" id="KW-1185">Reference proteome</keyword>
<reference evidence="1" key="1">
    <citation type="submission" date="2023-04" db="EMBL/GenBank/DDBJ databases">
        <title>Ambrosiozyma monospora NBRC 10751.</title>
        <authorList>
            <person name="Ichikawa N."/>
            <person name="Sato H."/>
            <person name="Tonouchi N."/>
        </authorList>
    </citation>
    <scope>NUCLEOTIDE SEQUENCE</scope>
    <source>
        <strain evidence="1">NBRC 10751</strain>
    </source>
</reference>
<sequence>MTIDGFWKKINECGVPDERLPLRIYARDFYQEHGRFLRVGIDVYMWIFESVIREGTRESDGLSRLTEPQIKLSLKILMSRIRYLIKLNISFVFVFDGVNKIEKRRWEGYQDSLTDEHDYGEDYKNMNENMVKLANNAHTGGIRHDCELISKFKQLLRWWNISYAEASGDAEIELARLNSLGVIDAVISNDADGFVYGAKVILRNYSRWLEDKPANATDYTQNKSLNELYVTPVRSSVLESKLGLTKERILFLACLCGNDVTSGVSTWGIEKALSLAQKGSSVDDREFEIVDFVDSLNNIYTCDDEVEYMKGEVHRGYKVRRRCLKKLDRCMGTELTQRTKAYFSKNYNCAGLHLPPDQVFMAHYFPVFTPPVFCFNKFDTNFMDFELNEDLVLSPLPQPTSIKDKISANGSVSYVLKRGNAINLSTGESIFEGRILYNENGKRLVKNFSLKETTIENRFEDPDSPMDWFSIPDFERIAQLNIPGLKNKSFKDSLIDELSQCYIARAIYNLDNFTEKTHLVESHDKAKYKSISITKKKELGLPSKKADVPAADYTPKWTETVYMVKFYSENIFGRVLGQKSYTLDEDMNTVEPKQVSVWIPEYILRCHKDGVSLIEEFESAEAEKASRKSTPKSSPRKRRGSVQKTTLASLSKSPIKLSASAQTTPLSSPSKRRKSANSTPSSQRKNSLDGLDGLGPPLPKLNFNSAKKRTITERSPAPHTLDLFLSPKKSRTKKVEQHDKMESFTCSSPRLKLEAAAKESGHPKV</sequence>